<keyword evidence="1" id="KW-0732">Signal</keyword>
<accession>A0A6C2USI0</accession>
<evidence type="ECO:0008006" key="4">
    <source>
        <dbReference type="Google" id="ProtNLM"/>
    </source>
</evidence>
<feature type="chain" id="PRO_5025401301" description="PEP-CTERM protein-sorting domain-containing protein" evidence="1">
    <location>
        <begin position="21"/>
        <end position="252"/>
    </location>
</feature>
<evidence type="ECO:0000313" key="3">
    <source>
        <dbReference type="Proteomes" id="UP000346198"/>
    </source>
</evidence>
<dbReference type="Proteomes" id="UP000346198">
    <property type="component" value="Unassembled WGS sequence"/>
</dbReference>
<protein>
    <recommendedName>
        <fullName evidence="4">PEP-CTERM protein-sorting domain-containing protein</fullName>
    </recommendedName>
</protein>
<keyword evidence="3" id="KW-1185">Reference proteome</keyword>
<dbReference type="AlphaFoldDB" id="A0A6C2USI0"/>
<sequence>MKRIVIGLLTVGSLVCAVQAELLLGFDQWANPFSNQGNSASFVGTDVSGSMTYSGGTNSASEWFNGDSGSNDGTFGPSLTGADNTGTTAFLGGLATKGVNDQSAFAVFVTINNDHATDNLVINNFVFDTWREFAGSPPRWDLYGSGDITSGFLKQTAFISNLGAPATANANDYTDLSMNLGNIGDNVLAAGESATFELRVWESTSSINQVGKSWIDNVGIDGVFQAVPEPATLGLIVMFGGGLVVARRFFTI</sequence>
<feature type="signal peptide" evidence="1">
    <location>
        <begin position="1"/>
        <end position="20"/>
    </location>
</feature>
<dbReference type="EMBL" id="CAAHFH010000002">
    <property type="protein sequence ID" value="VGO21876.1"/>
    <property type="molecule type" value="Genomic_DNA"/>
</dbReference>
<reference evidence="2 3" key="1">
    <citation type="submission" date="2019-04" db="EMBL/GenBank/DDBJ databases">
        <authorList>
            <person name="Van Vliet M D."/>
        </authorList>
    </citation>
    <scope>NUCLEOTIDE SEQUENCE [LARGE SCALE GENOMIC DNA]</scope>
    <source>
        <strain evidence="2 3">F21</strain>
    </source>
</reference>
<proteinExistence type="predicted"/>
<evidence type="ECO:0000256" key="1">
    <source>
        <dbReference type="SAM" id="SignalP"/>
    </source>
</evidence>
<name>A0A6C2USI0_9BACT</name>
<dbReference type="RefSeq" id="WP_136063308.1">
    <property type="nucleotide sequence ID" value="NZ_CAAHFH010000002.1"/>
</dbReference>
<evidence type="ECO:0000313" key="2">
    <source>
        <dbReference type="EMBL" id="VGO21876.1"/>
    </source>
</evidence>
<organism evidence="2 3">
    <name type="scientific">Pontiella sulfatireligans</name>
    <dbReference type="NCBI Taxonomy" id="2750658"/>
    <lineage>
        <taxon>Bacteria</taxon>
        <taxon>Pseudomonadati</taxon>
        <taxon>Kiritimatiellota</taxon>
        <taxon>Kiritimatiellia</taxon>
        <taxon>Kiritimatiellales</taxon>
        <taxon>Pontiellaceae</taxon>
        <taxon>Pontiella</taxon>
    </lineage>
</organism>
<gene>
    <name evidence="2" type="ORF">SCARR_03956</name>
</gene>